<sequence length="274" mass="27831">METGIEDRLLARVRELGAVAVAFSGGVDSALVLAAAARALPGDRVLAAIADSPSLARAELAAARGIAAGLGVELAEVATGELAVPGYRDNAGDRCYFCKRTVLDAIGALALRRGFAHVATGTHADDHRALHRPGLRAARELRVVEPLAAAGLGKAEVRALAAAWSLPVADKPSTPCLASRISVGVPVSLGRLGLVERAEIAVGARLAEAGIRPRDLRVRLLGRGFRVEVDGPAHVAVATRPGLAAAVVGELAGLGLTGPGEVGAYRAPALAPPP</sequence>
<proteinExistence type="predicted"/>
<dbReference type="GO" id="GO:0006529">
    <property type="term" value="P:asparagine biosynthetic process"/>
    <property type="evidence" value="ECO:0007669"/>
    <property type="project" value="InterPro"/>
</dbReference>
<keyword evidence="4" id="KW-1185">Reference proteome</keyword>
<dbReference type="InterPro" id="IPR052188">
    <property type="entry name" value="Ni-pincer_cofactor_biosynth"/>
</dbReference>
<dbReference type="PANTHER" id="PTHR43169:SF2">
    <property type="entry name" value="NAD_GMP SYNTHASE DOMAIN-CONTAINING PROTEIN"/>
    <property type="match status" value="1"/>
</dbReference>
<evidence type="ECO:0000259" key="2">
    <source>
        <dbReference type="Pfam" id="PF00733"/>
    </source>
</evidence>
<dbReference type="EMBL" id="FNUJ01000017">
    <property type="protein sequence ID" value="SEF38011.1"/>
    <property type="molecule type" value="Genomic_DNA"/>
</dbReference>
<dbReference type="RefSeq" id="WP_086675775.1">
    <property type="nucleotide sequence ID" value="NZ_FNUJ01000017.1"/>
</dbReference>
<dbReference type="Proteomes" id="UP000198878">
    <property type="component" value="Unassembled WGS sequence"/>
</dbReference>
<dbReference type="InterPro" id="IPR001962">
    <property type="entry name" value="Asn_synthase"/>
</dbReference>
<evidence type="ECO:0000313" key="4">
    <source>
        <dbReference type="Proteomes" id="UP000198878"/>
    </source>
</evidence>
<dbReference type="AlphaFoldDB" id="A0A1H5RKH1"/>
<dbReference type="SUPFAM" id="SSF52402">
    <property type="entry name" value="Adenine nucleotide alpha hydrolases-like"/>
    <property type="match status" value="1"/>
</dbReference>
<dbReference type="PIRSF" id="PIRSF006661">
    <property type="entry name" value="PP-lp_UCP006661"/>
    <property type="match status" value="1"/>
</dbReference>
<feature type="domain" description="Asparagine synthetase" evidence="2">
    <location>
        <begin position="11"/>
        <end position="78"/>
    </location>
</feature>
<dbReference type="GO" id="GO:0004066">
    <property type="term" value="F:asparagine synthase (glutamine-hydrolyzing) activity"/>
    <property type="evidence" value="ECO:0007669"/>
    <property type="project" value="InterPro"/>
</dbReference>
<dbReference type="GO" id="GO:0016783">
    <property type="term" value="F:sulfurtransferase activity"/>
    <property type="evidence" value="ECO:0007669"/>
    <property type="project" value="InterPro"/>
</dbReference>
<dbReference type="PANTHER" id="PTHR43169">
    <property type="entry name" value="EXSB FAMILY PROTEIN"/>
    <property type="match status" value="1"/>
</dbReference>
<protein>
    <recommendedName>
        <fullName evidence="2">Asparagine synthetase domain-containing protein</fullName>
    </recommendedName>
</protein>
<gene>
    <name evidence="3" type="ORF">SAMN05421837_11777</name>
</gene>
<reference evidence="4" key="1">
    <citation type="submission" date="2016-10" db="EMBL/GenBank/DDBJ databases">
        <authorList>
            <person name="Varghese N."/>
            <person name="Submissions S."/>
        </authorList>
    </citation>
    <scope>NUCLEOTIDE SEQUENCE [LARGE SCALE GENOMIC DNA]</scope>
    <source>
        <strain evidence="4">DSM 44654</strain>
    </source>
</reference>
<dbReference type="InterPro" id="IPR014729">
    <property type="entry name" value="Rossmann-like_a/b/a_fold"/>
</dbReference>
<organism evidence="3 4">
    <name type="scientific">Amycolatopsis pretoriensis</name>
    <dbReference type="NCBI Taxonomy" id="218821"/>
    <lineage>
        <taxon>Bacteria</taxon>
        <taxon>Bacillati</taxon>
        <taxon>Actinomycetota</taxon>
        <taxon>Actinomycetes</taxon>
        <taxon>Pseudonocardiales</taxon>
        <taxon>Pseudonocardiaceae</taxon>
        <taxon>Amycolatopsis</taxon>
    </lineage>
</organism>
<accession>A0A1H5RKH1</accession>
<feature type="active site" description="Nucleophile and sulfur donor" evidence="1">
    <location>
        <position position="176"/>
    </location>
</feature>
<dbReference type="STRING" id="218821.SAMN05421837_11777"/>
<dbReference type="Pfam" id="PF00733">
    <property type="entry name" value="Asn_synthase"/>
    <property type="match status" value="1"/>
</dbReference>
<evidence type="ECO:0000256" key="1">
    <source>
        <dbReference type="PIRSR" id="PIRSR006661-1"/>
    </source>
</evidence>
<dbReference type="InterPro" id="IPR005232">
    <property type="entry name" value="LarE"/>
</dbReference>
<dbReference type="OrthoDB" id="9776919at2"/>
<name>A0A1H5RKH1_9PSEU</name>
<evidence type="ECO:0000313" key="3">
    <source>
        <dbReference type="EMBL" id="SEF38011.1"/>
    </source>
</evidence>
<dbReference type="Gene3D" id="3.40.50.620">
    <property type="entry name" value="HUPs"/>
    <property type="match status" value="1"/>
</dbReference>